<evidence type="ECO:0000313" key="2">
    <source>
        <dbReference type="EMBL" id="CAD7014576.1"/>
    </source>
</evidence>
<organism evidence="2 3">
    <name type="scientific">Ceratitis capitata</name>
    <name type="common">Mediterranean fruit fly</name>
    <name type="synonym">Tephritis capitata</name>
    <dbReference type="NCBI Taxonomy" id="7213"/>
    <lineage>
        <taxon>Eukaryota</taxon>
        <taxon>Metazoa</taxon>
        <taxon>Ecdysozoa</taxon>
        <taxon>Arthropoda</taxon>
        <taxon>Hexapoda</taxon>
        <taxon>Insecta</taxon>
        <taxon>Pterygota</taxon>
        <taxon>Neoptera</taxon>
        <taxon>Endopterygota</taxon>
        <taxon>Diptera</taxon>
        <taxon>Brachycera</taxon>
        <taxon>Muscomorpha</taxon>
        <taxon>Tephritoidea</taxon>
        <taxon>Tephritidae</taxon>
        <taxon>Ceratitis</taxon>
        <taxon>Ceratitis</taxon>
    </lineage>
</organism>
<feature type="region of interest" description="Disordered" evidence="1">
    <location>
        <begin position="701"/>
        <end position="724"/>
    </location>
</feature>
<feature type="compositionally biased region" description="Polar residues" evidence="1">
    <location>
        <begin position="847"/>
        <end position="858"/>
    </location>
</feature>
<feature type="compositionally biased region" description="Basic and acidic residues" evidence="1">
    <location>
        <begin position="444"/>
        <end position="459"/>
    </location>
</feature>
<feature type="compositionally biased region" description="Low complexity" evidence="1">
    <location>
        <begin position="828"/>
        <end position="837"/>
    </location>
</feature>
<gene>
    <name evidence="2" type="ORF">CCAP1982_LOCUS22575</name>
</gene>
<reference evidence="2" key="1">
    <citation type="submission" date="2020-11" db="EMBL/GenBank/DDBJ databases">
        <authorList>
            <person name="Whitehead M."/>
        </authorList>
    </citation>
    <scope>NUCLEOTIDE SEQUENCE</scope>
    <source>
        <strain evidence="2">EGII</strain>
    </source>
</reference>
<sequence length="960" mass="101829">MRDRYVPGSPIFRDDCKTPPITQAPPSTPKSSGKGFGAKNFHAMTVSVTQNSTQGGATITTTTTTKTCTASSCYASTRSAAMMALALGHRPKNPATTVKNTGKNNTTNSNHIPSSTNNKTNKMNSNNSPPPAPLADGVYNKSPNTNQRHNVSSSHTNTNVNNRHTTVAAVVHMNGGTGTNIGFGSGGSASSGSDNDGFNNSSSSSATALRRFYFKSGRKSKMNSTATTSMTSIPLNAISTAAAAFHTSISGALPPKIAAAAVPKVVIMGSSSASITDGNINTSTDSASTLVTSITHTDTSETCDSLDLGDNSGQSEPLFSSLEEPLLTAIQIDSEHENGTELELTSCNMYNRPDMNVQDSTESQESSLSILTIEPSSTTPLLASHRRQNSSKCGTSAPPAAKLSKNTGIVSANTKERLPNTAPAPSSGTKHFTFDPPISPKSARTSEKSRTHFSFKEQQAHQAMHQTRRGSNWEDQRTNTTNFMEERSPTSGGGRRDNSPNRSKYRAYAAQRHAAAAAAAQAYYEQHQLADDEESLEGTRSKKLRSRETSGSARQRHPPGNSGNATSPKREQRRSPSSSAPPTMKEGHFFASSGGKPKQLSPASQQRKYSSSSSSGGSERGRERTKDSTMFPFDREAIDYERIQRECFAVDENSSSTTTSSDSDDAEPCSVYERKMSAHHISSNKTGEVFQQYKILAQHEQVPPPIEIQSNGPSSRKNSKRIRPSSVIHATIRESQPYVPQTDAFYPQKVKQQSPGEYAPIGGVGGGGGVGSRQHSPKSFAELNKFEEIASKFEQIPPKQQPQVGKTAGGSPSGSNNNMLIGSALQATNSGNSNNNGTGSGMADTVAPTSSPTGSMRGTISPPLPNLRVDFFAESQMMHPRKRSSKKKQVTAKTGLTNATHDILDESQRCVGGMLLSAGAGAGGAGPINVTSNPMDVAVCTPPRATIVVQQINFAVSLSS</sequence>
<evidence type="ECO:0000313" key="3">
    <source>
        <dbReference type="Proteomes" id="UP000606786"/>
    </source>
</evidence>
<name>A0A811VGN9_CERCA</name>
<dbReference type="Pfam" id="PF11179">
    <property type="entry name" value="DUF2967"/>
    <property type="match status" value="2"/>
</dbReference>
<accession>A0A811VGN9</accession>
<feature type="compositionally biased region" description="Basic and acidic residues" evidence="1">
    <location>
        <begin position="619"/>
        <end position="633"/>
    </location>
</feature>
<feature type="region of interest" description="Disordered" evidence="1">
    <location>
        <begin position="794"/>
        <end position="863"/>
    </location>
</feature>
<feature type="region of interest" description="Disordered" evidence="1">
    <location>
        <begin position="91"/>
        <end position="135"/>
    </location>
</feature>
<feature type="region of interest" description="Disordered" evidence="1">
    <location>
        <begin position="529"/>
        <end position="633"/>
    </location>
</feature>
<dbReference type="InterPro" id="IPR021349">
    <property type="entry name" value="DUF2967"/>
</dbReference>
<comment type="caution">
    <text evidence="2">The sequence shown here is derived from an EMBL/GenBank/DDBJ whole genome shotgun (WGS) entry which is preliminary data.</text>
</comment>
<feature type="region of interest" description="Disordered" evidence="1">
    <location>
        <begin position="417"/>
        <end position="510"/>
    </location>
</feature>
<feature type="compositionally biased region" description="Low complexity" evidence="1">
    <location>
        <begin position="96"/>
        <end position="127"/>
    </location>
</feature>
<dbReference type="EMBL" id="CAJHJT010000056">
    <property type="protein sequence ID" value="CAD7014576.1"/>
    <property type="molecule type" value="Genomic_DNA"/>
</dbReference>
<protein>
    <submittedName>
        <fullName evidence="2">(Mediterranean fruit fly) hypothetical protein</fullName>
    </submittedName>
</protein>
<proteinExistence type="predicted"/>
<keyword evidence="3" id="KW-1185">Reference proteome</keyword>
<feature type="region of interest" description="Disordered" evidence="1">
    <location>
        <begin position="1"/>
        <end position="36"/>
    </location>
</feature>
<dbReference type="OrthoDB" id="10660659at2759"/>
<feature type="compositionally biased region" description="Basic and acidic residues" evidence="1">
    <location>
        <begin position="484"/>
        <end position="499"/>
    </location>
</feature>
<evidence type="ECO:0000256" key="1">
    <source>
        <dbReference type="SAM" id="MobiDB-lite"/>
    </source>
</evidence>
<dbReference type="AlphaFoldDB" id="A0A811VGN9"/>
<dbReference type="Proteomes" id="UP000606786">
    <property type="component" value="Unassembled WGS sequence"/>
</dbReference>